<feature type="compositionally biased region" description="Basic and acidic residues" evidence="2">
    <location>
        <begin position="341"/>
        <end position="351"/>
    </location>
</feature>
<evidence type="ECO:0000313" key="4">
    <source>
        <dbReference type="EMBL" id="PVD26131.1"/>
    </source>
</evidence>
<feature type="domain" description="SKI-interacting protein SKIP SNW" evidence="3">
    <location>
        <begin position="145"/>
        <end position="304"/>
    </location>
</feature>
<keyword evidence="5" id="KW-1185">Reference proteome</keyword>
<reference evidence="4 5" key="1">
    <citation type="submission" date="2018-04" db="EMBL/GenBank/DDBJ databases">
        <title>The genome of golden apple snail Pomacea canaliculata provides insight into stress tolerance and invasive adaptation.</title>
        <authorList>
            <person name="Liu C."/>
            <person name="Liu B."/>
            <person name="Ren Y."/>
            <person name="Zhang Y."/>
            <person name="Wang H."/>
            <person name="Li S."/>
            <person name="Jiang F."/>
            <person name="Yin L."/>
            <person name="Zhang G."/>
            <person name="Qian W."/>
            <person name="Fan W."/>
        </authorList>
    </citation>
    <scope>NUCLEOTIDE SEQUENCE [LARGE SCALE GENOMIC DNA]</scope>
    <source>
        <strain evidence="4">SZHN2017</strain>
        <tissue evidence="4">Muscle</tissue>
    </source>
</reference>
<feature type="compositionally biased region" description="Basic and acidic residues" evidence="2">
    <location>
        <begin position="478"/>
        <end position="500"/>
    </location>
</feature>
<dbReference type="STRING" id="400727.A0A2T7NY99"/>
<feature type="region of interest" description="Disordered" evidence="2">
    <location>
        <begin position="176"/>
        <end position="203"/>
    </location>
</feature>
<evidence type="ECO:0000256" key="2">
    <source>
        <dbReference type="SAM" id="MobiDB-lite"/>
    </source>
</evidence>
<comment type="similarity">
    <text evidence="1">Belongs to the SNW family.</text>
</comment>
<dbReference type="GO" id="GO:0005681">
    <property type="term" value="C:spliceosomal complex"/>
    <property type="evidence" value="ECO:0007669"/>
    <property type="project" value="InterPro"/>
</dbReference>
<feature type="compositionally biased region" description="Basic and acidic residues" evidence="2">
    <location>
        <begin position="320"/>
        <end position="333"/>
    </location>
</feature>
<proteinExistence type="inferred from homology"/>
<dbReference type="Pfam" id="PF02731">
    <property type="entry name" value="SKIP_SNW"/>
    <property type="match status" value="1"/>
</dbReference>
<dbReference type="Proteomes" id="UP000245119">
    <property type="component" value="Linkage Group LG8"/>
</dbReference>
<protein>
    <recommendedName>
        <fullName evidence="3">SKI-interacting protein SKIP SNW domain-containing protein</fullName>
    </recommendedName>
</protein>
<feature type="region of interest" description="Disordered" evidence="2">
    <location>
        <begin position="76"/>
        <end position="105"/>
    </location>
</feature>
<feature type="compositionally biased region" description="Basic and acidic residues" evidence="2">
    <location>
        <begin position="176"/>
        <end position="187"/>
    </location>
</feature>
<dbReference type="PANTHER" id="PTHR12096">
    <property type="entry name" value="NUCLEAR PROTEIN SKIP-RELATED"/>
    <property type="match status" value="1"/>
</dbReference>
<comment type="caution">
    <text evidence="4">The sequence shown here is derived from an EMBL/GenBank/DDBJ whole genome shotgun (WGS) entry which is preliminary data.</text>
</comment>
<accession>A0A2T7NY99</accession>
<dbReference type="AlphaFoldDB" id="A0A2T7NY99"/>
<organism evidence="4 5">
    <name type="scientific">Pomacea canaliculata</name>
    <name type="common">Golden apple snail</name>
    <dbReference type="NCBI Taxonomy" id="400727"/>
    <lineage>
        <taxon>Eukaryota</taxon>
        <taxon>Metazoa</taxon>
        <taxon>Spiralia</taxon>
        <taxon>Lophotrochozoa</taxon>
        <taxon>Mollusca</taxon>
        <taxon>Gastropoda</taxon>
        <taxon>Caenogastropoda</taxon>
        <taxon>Architaenioglossa</taxon>
        <taxon>Ampullarioidea</taxon>
        <taxon>Ampullariidae</taxon>
        <taxon>Pomacea</taxon>
    </lineage>
</organism>
<dbReference type="InterPro" id="IPR004015">
    <property type="entry name" value="SKI-int_prot_SKIP_SNW-dom"/>
</dbReference>
<dbReference type="EMBL" id="PZQS01000008">
    <property type="protein sequence ID" value="PVD26131.1"/>
    <property type="molecule type" value="Genomic_DNA"/>
</dbReference>
<evidence type="ECO:0000259" key="3">
    <source>
        <dbReference type="Pfam" id="PF02731"/>
    </source>
</evidence>
<feature type="compositionally biased region" description="Polar residues" evidence="2">
    <location>
        <begin position="1"/>
        <end position="10"/>
    </location>
</feature>
<gene>
    <name evidence="4" type="ORF">C0Q70_13799</name>
</gene>
<evidence type="ECO:0000313" key="5">
    <source>
        <dbReference type="Proteomes" id="UP000245119"/>
    </source>
</evidence>
<dbReference type="GO" id="GO:0000398">
    <property type="term" value="P:mRNA splicing, via spliceosome"/>
    <property type="evidence" value="ECO:0007669"/>
    <property type="project" value="InterPro"/>
</dbReference>
<sequence>MQVASVSSHRTAPPYGHRKGWVPRTQDDFGDGGAFPEIGIAQYPLAMGLKKSTSNALAVSLDATGKIKYDAIARQGHGKDKVIHSRPQDLLPKPIEDDDPELQKPDDEQVMENTEKTRMALEKLVSGKISAAMPVRHAEKQAPAQYIRYTPSQQGVAFNSGAKQRIIRMVDVQRDPMEPPKFNKQEIPRGPPSPPAPVLHSPNRKVTVKEQQEWKIPPCISNWKNNRGYTIPLDKRLAADGRGLQNVHINENFAKLAEALYIADRKAREAVEIRAQIEKKMAQKEKEKREEGLRLLAQKARDERAGIRRAEERDEEAAERDELRRERAKDRQHQRNLARAAPDKRTKVMKARDRDISEKIALGLPNAGASSQETQFDQRLFNQTKGMDSGFGDDEAYNVYDKPWREENSVANNIYRPSKKLDNDLYSDDLDTLMKTKRFVPDKEFEGTDRKRRRDGPVEFLRDIEEDVFGLNKFFKDAKEGQKRPAEESGRSGREYDGKSSKKRRE</sequence>
<evidence type="ECO:0000256" key="1">
    <source>
        <dbReference type="ARBA" id="ARBA00010197"/>
    </source>
</evidence>
<feature type="compositionally biased region" description="Basic and acidic residues" evidence="2">
    <location>
        <begin position="301"/>
        <end position="312"/>
    </location>
</feature>
<feature type="region of interest" description="Disordered" evidence="2">
    <location>
        <begin position="301"/>
        <end position="351"/>
    </location>
</feature>
<feature type="compositionally biased region" description="Basic and acidic residues" evidence="2">
    <location>
        <begin position="76"/>
        <end position="87"/>
    </location>
</feature>
<dbReference type="InterPro" id="IPR017862">
    <property type="entry name" value="SKI-int_prot_SKIP"/>
</dbReference>
<feature type="region of interest" description="Disordered" evidence="2">
    <location>
        <begin position="1"/>
        <end position="28"/>
    </location>
</feature>
<dbReference type="OrthoDB" id="666364at2759"/>
<feature type="region of interest" description="Disordered" evidence="2">
    <location>
        <begin position="478"/>
        <end position="506"/>
    </location>
</feature>
<name>A0A2T7NY99_POMCA</name>